<dbReference type="PANTHER" id="PTHR44170">
    <property type="entry name" value="PROTEIN SIDEKICK"/>
    <property type="match status" value="1"/>
</dbReference>
<feature type="domain" description="Ig-like" evidence="3">
    <location>
        <begin position="20"/>
        <end position="114"/>
    </location>
</feature>
<dbReference type="CDD" id="cd00063">
    <property type="entry name" value="FN3"/>
    <property type="match status" value="1"/>
</dbReference>
<dbReference type="InterPro" id="IPR003961">
    <property type="entry name" value="FN3_dom"/>
</dbReference>
<dbReference type="InterPro" id="IPR036179">
    <property type="entry name" value="Ig-like_dom_sf"/>
</dbReference>
<keyword evidence="2" id="KW-1015">Disulfide bond</keyword>
<keyword evidence="1" id="KW-0677">Repeat</keyword>
<proteinExistence type="predicted"/>
<dbReference type="InterPro" id="IPR036116">
    <property type="entry name" value="FN3_sf"/>
</dbReference>
<dbReference type="GeneID" id="100890743"/>
<dbReference type="Pfam" id="PF00041">
    <property type="entry name" value="fn3"/>
    <property type="match status" value="1"/>
</dbReference>
<dbReference type="AlphaFoldDB" id="A0A7M7PG06"/>
<evidence type="ECO:0000256" key="1">
    <source>
        <dbReference type="ARBA" id="ARBA00022737"/>
    </source>
</evidence>
<organism evidence="5 6">
    <name type="scientific">Strongylocentrotus purpuratus</name>
    <name type="common">Purple sea urchin</name>
    <dbReference type="NCBI Taxonomy" id="7668"/>
    <lineage>
        <taxon>Eukaryota</taxon>
        <taxon>Metazoa</taxon>
        <taxon>Echinodermata</taxon>
        <taxon>Eleutherozoa</taxon>
        <taxon>Echinozoa</taxon>
        <taxon>Echinoidea</taxon>
        <taxon>Euechinoidea</taxon>
        <taxon>Echinacea</taxon>
        <taxon>Camarodonta</taxon>
        <taxon>Echinidea</taxon>
        <taxon>Strongylocentrotidae</taxon>
        <taxon>Strongylocentrotus</taxon>
    </lineage>
</organism>
<evidence type="ECO:0000313" key="6">
    <source>
        <dbReference type="Proteomes" id="UP000007110"/>
    </source>
</evidence>
<dbReference type="Gene3D" id="2.60.40.10">
    <property type="entry name" value="Immunoglobulins"/>
    <property type="match status" value="2"/>
</dbReference>
<name>A0A7M7PG06_STRPU</name>
<dbReference type="Pfam" id="PF13927">
    <property type="entry name" value="Ig_3"/>
    <property type="match status" value="1"/>
</dbReference>
<dbReference type="SMART" id="SM00060">
    <property type="entry name" value="FN3"/>
    <property type="match status" value="1"/>
</dbReference>
<dbReference type="EnsemblMetazoa" id="XM_030993848">
    <property type="protein sequence ID" value="XP_030849708"/>
    <property type="gene ID" value="LOC100890743"/>
</dbReference>
<dbReference type="InParanoid" id="A0A7M7PG06"/>
<protein>
    <submittedName>
        <fullName evidence="5">Uncharacterized protein</fullName>
    </submittedName>
</protein>
<dbReference type="SUPFAM" id="SSF49265">
    <property type="entry name" value="Fibronectin type III"/>
    <property type="match status" value="1"/>
</dbReference>
<evidence type="ECO:0000259" key="3">
    <source>
        <dbReference type="PROSITE" id="PS50835"/>
    </source>
</evidence>
<reference evidence="5" key="2">
    <citation type="submission" date="2021-01" db="UniProtKB">
        <authorList>
            <consortium name="EnsemblMetazoa"/>
        </authorList>
    </citation>
    <scope>IDENTIFICATION</scope>
</reference>
<dbReference type="RefSeq" id="XP_030849708.1">
    <property type="nucleotide sequence ID" value="XM_030993848.1"/>
</dbReference>
<evidence type="ECO:0000256" key="2">
    <source>
        <dbReference type="ARBA" id="ARBA00023157"/>
    </source>
</evidence>
<accession>A0A7M7PG06</accession>
<dbReference type="KEGG" id="spu:100890743"/>
<dbReference type="SUPFAM" id="SSF48726">
    <property type="entry name" value="Immunoglobulin"/>
    <property type="match status" value="1"/>
</dbReference>
<dbReference type="PROSITE" id="PS50853">
    <property type="entry name" value="FN3"/>
    <property type="match status" value="1"/>
</dbReference>
<dbReference type="PANTHER" id="PTHR44170:SF6">
    <property type="entry name" value="CONTACTIN"/>
    <property type="match status" value="1"/>
</dbReference>
<reference evidence="6" key="1">
    <citation type="submission" date="2015-02" db="EMBL/GenBank/DDBJ databases">
        <title>Genome sequencing for Strongylocentrotus purpuratus.</title>
        <authorList>
            <person name="Murali S."/>
            <person name="Liu Y."/>
            <person name="Vee V."/>
            <person name="English A."/>
            <person name="Wang M."/>
            <person name="Skinner E."/>
            <person name="Han Y."/>
            <person name="Muzny D.M."/>
            <person name="Worley K.C."/>
            <person name="Gibbs R.A."/>
        </authorList>
    </citation>
    <scope>NUCLEOTIDE SEQUENCE</scope>
</reference>
<dbReference type="InterPro" id="IPR007110">
    <property type="entry name" value="Ig-like_dom"/>
</dbReference>
<dbReference type="GO" id="GO:0016020">
    <property type="term" value="C:membrane"/>
    <property type="evidence" value="ECO:0007669"/>
    <property type="project" value="UniProtKB-SubCell"/>
</dbReference>
<sequence length="239" mass="26360">MHHFGDCYSHKNCTSITDAPEIARSNANVNYNEGETAHLVCDVIANPEPTRLEWMDPSGHVIEETETVISSPPPFRKVIEFSAHVEVGQDTVFGNYSCFAANDYGNDSHVVLLSGQKFPGSPTHLKVVVISATSLKLSWAHGLEDKTSVTFNVKYCRNNSRSTCTVVDDLQSQTLLMPGLSIYTWYWVAVCAENAFGQSRKCGEIVTSTPRTLTSKSFGSGSKVSRIDKAAYNKKNRSR</sequence>
<evidence type="ECO:0000259" key="4">
    <source>
        <dbReference type="PROSITE" id="PS50853"/>
    </source>
</evidence>
<dbReference type="InterPro" id="IPR013783">
    <property type="entry name" value="Ig-like_fold"/>
</dbReference>
<dbReference type="Proteomes" id="UP000007110">
    <property type="component" value="Unassembled WGS sequence"/>
</dbReference>
<dbReference type="PROSITE" id="PS50835">
    <property type="entry name" value="IG_LIKE"/>
    <property type="match status" value="1"/>
</dbReference>
<feature type="domain" description="Fibronectin type-III" evidence="4">
    <location>
        <begin position="121"/>
        <end position="212"/>
    </location>
</feature>
<dbReference type="OrthoDB" id="6507807at2759"/>
<keyword evidence="6" id="KW-1185">Reference proteome</keyword>
<evidence type="ECO:0000313" key="5">
    <source>
        <dbReference type="EnsemblMetazoa" id="XP_030849708"/>
    </source>
</evidence>